<reference evidence="2" key="2">
    <citation type="submission" date="2020-09" db="EMBL/GenBank/DDBJ databases">
        <authorList>
            <person name="Sun Q."/>
            <person name="Zhou Y."/>
        </authorList>
    </citation>
    <scope>NUCLEOTIDE SEQUENCE</scope>
    <source>
        <strain evidence="2">CGMCC 1.15448</strain>
    </source>
</reference>
<dbReference type="InterPro" id="IPR038726">
    <property type="entry name" value="PDDEXK_AddAB-type"/>
</dbReference>
<dbReference type="Proteomes" id="UP000607559">
    <property type="component" value="Unassembled WGS sequence"/>
</dbReference>
<evidence type="ECO:0000259" key="1">
    <source>
        <dbReference type="Pfam" id="PF12705"/>
    </source>
</evidence>
<evidence type="ECO:0000313" key="3">
    <source>
        <dbReference type="Proteomes" id="UP000607559"/>
    </source>
</evidence>
<name>A0A8J2UB55_9BACT</name>
<dbReference type="Pfam" id="PF12705">
    <property type="entry name" value="PDDEXK_1"/>
    <property type="match status" value="1"/>
</dbReference>
<keyword evidence="3" id="KW-1185">Reference proteome</keyword>
<protein>
    <recommendedName>
        <fullName evidence="1">PD-(D/E)XK endonuclease-like domain-containing protein</fullName>
    </recommendedName>
</protein>
<evidence type="ECO:0000313" key="2">
    <source>
        <dbReference type="EMBL" id="GGA92396.1"/>
    </source>
</evidence>
<gene>
    <name evidence="2" type="ORF">GCM10011511_14740</name>
</gene>
<sequence>MQTDLFGNIIPMNVEPETQGWSHSRANALESCPRKYFYAYYGSKKRAARNLENKTHLEFLAKMGNRPLIMGTIIHETIDYYFRRYKAGSNHSLNQLLSHAFTKLEDAFALTLKMQAAIKPIELKPDQKLFKEVYYGRIGNISEFKEGIKQKIQLNLTNFYTSEDFEFLRRGGKMKGSMQESWVRLSILDFAKVVGKLDLCFEDYDQNFIVSDWKTGNLENEETSLQLMIYALWAVEARKIDKSRVKLYKAYLQEGTVEDLEFSDDHIMRAKMKVVQDSERMKYLHKYGIDGNEAAFTKLPVRGKICEQCPFEEVCYKLN</sequence>
<proteinExistence type="predicted"/>
<dbReference type="AlphaFoldDB" id="A0A8J2UB55"/>
<dbReference type="InterPro" id="IPR011604">
    <property type="entry name" value="PDDEXK-like_dom_sf"/>
</dbReference>
<feature type="domain" description="PD-(D/E)XK endonuclease-like" evidence="1">
    <location>
        <begin position="21"/>
        <end position="315"/>
    </location>
</feature>
<organism evidence="2 3">
    <name type="scientific">Puia dinghuensis</name>
    <dbReference type="NCBI Taxonomy" id="1792502"/>
    <lineage>
        <taxon>Bacteria</taxon>
        <taxon>Pseudomonadati</taxon>
        <taxon>Bacteroidota</taxon>
        <taxon>Chitinophagia</taxon>
        <taxon>Chitinophagales</taxon>
        <taxon>Chitinophagaceae</taxon>
        <taxon>Puia</taxon>
    </lineage>
</organism>
<dbReference type="RefSeq" id="WP_229688813.1">
    <property type="nucleotide sequence ID" value="NZ_BMJC01000001.1"/>
</dbReference>
<dbReference type="Gene3D" id="3.90.320.10">
    <property type="match status" value="1"/>
</dbReference>
<reference evidence="2" key="1">
    <citation type="journal article" date="2014" name="Int. J. Syst. Evol. Microbiol.">
        <title>Complete genome sequence of Corynebacterium casei LMG S-19264T (=DSM 44701T), isolated from a smear-ripened cheese.</title>
        <authorList>
            <consortium name="US DOE Joint Genome Institute (JGI-PGF)"/>
            <person name="Walter F."/>
            <person name="Albersmeier A."/>
            <person name="Kalinowski J."/>
            <person name="Ruckert C."/>
        </authorList>
    </citation>
    <scope>NUCLEOTIDE SEQUENCE</scope>
    <source>
        <strain evidence="2">CGMCC 1.15448</strain>
    </source>
</reference>
<dbReference type="EMBL" id="BMJC01000001">
    <property type="protein sequence ID" value="GGA92396.1"/>
    <property type="molecule type" value="Genomic_DNA"/>
</dbReference>
<comment type="caution">
    <text evidence="2">The sequence shown here is derived from an EMBL/GenBank/DDBJ whole genome shotgun (WGS) entry which is preliminary data.</text>
</comment>
<accession>A0A8J2UB55</accession>